<dbReference type="Proteomes" id="UP001140560">
    <property type="component" value="Unassembled WGS sequence"/>
</dbReference>
<feature type="transmembrane region" description="Helical" evidence="1">
    <location>
        <begin position="274"/>
        <end position="297"/>
    </location>
</feature>
<reference evidence="3" key="1">
    <citation type="submission" date="2022-10" db="EMBL/GenBank/DDBJ databases">
        <title>Tapping the CABI collections for fungal endophytes: first genome assemblies for Collariella, Neodidymelliopsis, Ascochyta clinopodiicola, Didymella pomorum, Didymosphaeria variabile, Neocosmospora piperis and Neocucurbitaria cava.</title>
        <authorList>
            <person name="Hill R."/>
        </authorList>
    </citation>
    <scope>NUCLEOTIDE SEQUENCE</scope>
    <source>
        <strain evidence="3">IMI 356814</strain>
    </source>
</reference>
<dbReference type="OrthoDB" id="3533814at2759"/>
<evidence type="ECO:0000313" key="3">
    <source>
        <dbReference type="EMBL" id="KAJ4361863.1"/>
    </source>
</evidence>
<accession>A0A9W8XXX9</accession>
<dbReference type="AlphaFoldDB" id="A0A9W8XXX9"/>
<evidence type="ECO:0000313" key="4">
    <source>
        <dbReference type="Proteomes" id="UP001140560"/>
    </source>
</evidence>
<proteinExistence type="predicted"/>
<keyword evidence="1" id="KW-0812">Transmembrane</keyword>
<protein>
    <recommendedName>
        <fullName evidence="2">DUF6594 domain-containing protein</fullName>
    </recommendedName>
</protein>
<keyword evidence="1" id="KW-0472">Membrane</keyword>
<organism evidence="3 4">
    <name type="scientific">Neocucurbitaria cava</name>
    <dbReference type="NCBI Taxonomy" id="798079"/>
    <lineage>
        <taxon>Eukaryota</taxon>
        <taxon>Fungi</taxon>
        <taxon>Dikarya</taxon>
        <taxon>Ascomycota</taxon>
        <taxon>Pezizomycotina</taxon>
        <taxon>Dothideomycetes</taxon>
        <taxon>Pleosporomycetidae</taxon>
        <taxon>Pleosporales</taxon>
        <taxon>Pleosporineae</taxon>
        <taxon>Cucurbitariaceae</taxon>
        <taxon>Neocucurbitaria</taxon>
    </lineage>
</organism>
<dbReference type="EMBL" id="JAPEUY010000022">
    <property type="protein sequence ID" value="KAJ4361863.1"/>
    <property type="molecule type" value="Genomic_DNA"/>
</dbReference>
<dbReference type="InterPro" id="IPR046529">
    <property type="entry name" value="DUF6594"/>
</dbReference>
<sequence>MAGGSDTGKRPIPRSTLSKSYKCMLIPYALSIIAINRIQNQHSCDSLITAIQIVSKFDLNAEAWLEDEDGEHPSVEVIVIAKSKKSDGTFEYQVKYKNTKSIVKDLDGTDWFPETQLKTEVEPRQKLLAAIEAEFRSYANLLDTAAKMRALNRPSETDYTSVKNYMSNRNPLGSEAFWIHEKEDLITLRAGREHAWLDSGIEKLLKWFHCSALEYIFGDEQTKQKSSGDEVYYSQKRISNLASSIVILMVLVLLVVPIYLLYHLINEVDDADGRIYAICMGILLVSTLAFSAVLCLFTRAKRHENLAAAAALV</sequence>
<gene>
    <name evidence="3" type="ORF">N0V83_010804</name>
</gene>
<dbReference type="PANTHER" id="PTHR34502:SF3">
    <property type="entry name" value="DUF6594 DOMAIN-CONTAINING PROTEIN"/>
    <property type="match status" value="1"/>
</dbReference>
<dbReference type="Pfam" id="PF20237">
    <property type="entry name" value="DUF6594"/>
    <property type="match status" value="1"/>
</dbReference>
<feature type="transmembrane region" description="Helical" evidence="1">
    <location>
        <begin position="241"/>
        <end position="262"/>
    </location>
</feature>
<evidence type="ECO:0000256" key="1">
    <source>
        <dbReference type="SAM" id="Phobius"/>
    </source>
</evidence>
<keyword evidence="4" id="KW-1185">Reference proteome</keyword>
<comment type="caution">
    <text evidence="3">The sequence shown here is derived from an EMBL/GenBank/DDBJ whole genome shotgun (WGS) entry which is preliminary data.</text>
</comment>
<keyword evidence="1" id="KW-1133">Transmembrane helix</keyword>
<name>A0A9W8XXX9_9PLEO</name>
<evidence type="ECO:0000259" key="2">
    <source>
        <dbReference type="Pfam" id="PF20237"/>
    </source>
</evidence>
<feature type="domain" description="DUF6594" evidence="2">
    <location>
        <begin position="110"/>
        <end position="312"/>
    </location>
</feature>
<dbReference type="PANTHER" id="PTHR34502">
    <property type="entry name" value="DUF6594 DOMAIN-CONTAINING PROTEIN-RELATED"/>
    <property type="match status" value="1"/>
</dbReference>